<keyword evidence="1" id="KW-0472">Membrane</keyword>
<reference evidence="2 3" key="1">
    <citation type="journal article" date="2015" name="Genome Announc.">
        <title>Genome Sequence of Mushroom Soft-Rot Pathogen Janthinobacterium agaricidamnosum.</title>
        <authorList>
            <person name="Graupner K."/>
            <person name="Lackner G."/>
            <person name="Hertweck C."/>
        </authorList>
    </citation>
    <scope>NUCLEOTIDE SEQUENCE [LARGE SCALE GENOMIC DNA]</scope>
    <source>
        <strain evidence="3">NBRC 102515 / DSM 9628</strain>
    </source>
</reference>
<keyword evidence="3" id="KW-1185">Reference proteome</keyword>
<dbReference type="Proteomes" id="UP000027604">
    <property type="component" value="Chromosome I"/>
</dbReference>
<dbReference type="KEGG" id="jag:GJA_1336"/>
<protein>
    <submittedName>
        <fullName evidence="2">Uncharacterized protein</fullName>
    </submittedName>
</protein>
<keyword evidence="1" id="KW-1133">Transmembrane helix</keyword>
<name>W0V3S1_9BURK</name>
<accession>W0V3S1</accession>
<organism evidence="2 3">
    <name type="scientific">Janthinobacterium agaricidamnosum NBRC 102515 = DSM 9628</name>
    <dbReference type="NCBI Taxonomy" id="1349767"/>
    <lineage>
        <taxon>Bacteria</taxon>
        <taxon>Pseudomonadati</taxon>
        <taxon>Pseudomonadota</taxon>
        <taxon>Betaproteobacteria</taxon>
        <taxon>Burkholderiales</taxon>
        <taxon>Oxalobacteraceae</taxon>
        <taxon>Janthinobacterium</taxon>
    </lineage>
</organism>
<sequence>MIVDFYSKSNNVGLTTNWYYFMINLRLILLVCCFFAAIPNFLAALRDLETENTV</sequence>
<proteinExistence type="predicted"/>
<gene>
    <name evidence="2" type="ORF">GJA_1336</name>
</gene>
<dbReference type="EMBL" id="HG322949">
    <property type="protein sequence ID" value="CDG81988.1"/>
    <property type="molecule type" value="Genomic_DNA"/>
</dbReference>
<keyword evidence="1" id="KW-0812">Transmembrane</keyword>
<evidence type="ECO:0000256" key="1">
    <source>
        <dbReference type="SAM" id="Phobius"/>
    </source>
</evidence>
<dbReference type="STRING" id="1349767.GJA_1336"/>
<evidence type="ECO:0000313" key="2">
    <source>
        <dbReference type="EMBL" id="CDG81988.1"/>
    </source>
</evidence>
<evidence type="ECO:0000313" key="3">
    <source>
        <dbReference type="Proteomes" id="UP000027604"/>
    </source>
</evidence>
<dbReference type="HOGENOM" id="CLU_3044236_0_0_4"/>
<dbReference type="AlphaFoldDB" id="W0V3S1"/>
<feature type="transmembrane region" description="Helical" evidence="1">
    <location>
        <begin position="18"/>
        <end position="38"/>
    </location>
</feature>